<dbReference type="EMBL" id="DVHC01000040">
    <property type="protein sequence ID" value="HIR59174.1"/>
    <property type="molecule type" value="Genomic_DNA"/>
</dbReference>
<evidence type="ECO:0000313" key="1">
    <source>
        <dbReference type="EMBL" id="HIR59174.1"/>
    </source>
</evidence>
<evidence type="ECO:0000313" key="2">
    <source>
        <dbReference type="Proteomes" id="UP000824232"/>
    </source>
</evidence>
<name>A0A9D1DU63_9FIRM</name>
<reference evidence="1" key="1">
    <citation type="submission" date="2020-10" db="EMBL/GenBank/DDBJ databases">
        <authorList>
            <person name="Gilroy R."/>
        </authorList>
    </citation>
    <scope>NUCLEOTIDE SEQUENCE</scope>
    <source>
        <strain evidence="1">CHK184-20233</strain>
    </source>
</reference>
<comment type="caution">
    <text evidence="1">The sequence shown here is derived from an EMBL/GenBank/DDBJ whole genome shotgun (WGS) entry which is preliminary data.</text>
</comment>
<accession>A0A9D1DU63</accession>
<dbReference type="AlphaFoldDB" id="A0A9D1DU63"/>
<sequence length="235" mass="27714">MKSIYDKDKFRLSQDELSGEYIFSTEDRNFIYSSRNLHYLKQVSNDEFVIIDHLPAINEYAFYYFKHDKNNELIYSKRFTEFDNSDDIIIKDAFILENKKTNVTNVYNCSIKNHFAMEGFKAIKTDIVDNNNVPYIMGIKTITEGETTDKLTMLINPDSLEADGFYSELQDRYIKIKENDGTTFDKDYNVRLVETLVEEVYPYLTILDKRRSIEKDEKSKVIKKVLISKLNDKSE</sequence>
<reference evidence="1" key="2">
    <citation type="journal article" date="2021" name="PeerJ">
        <title>Extensive microbial diversity within the chicken gut microbiome revealed by metagenomics and culture.</title>
        <authorList>
            <person name="Gilroy R."/>
            <person name="Ravi A."/>
            <person name="Getino M."/>
            <person name="Pursley I."/>
            <person name="Horton D.L."/>
            <person name="Alikhan N.F."/>
            <person name="Baker D."/>
            <person name="Gharbi K."/>
            <person name="Hall N."/>
            <person name="Watson M."/>
            <person name="Adriaenssens E.M."/>
            <person name="Foster-Nyarko E."/>
            <person name="Jarju S."/>
            <person name="Secka A."/>
            <person name="Antonio M."/>
            <person name="Oren A."/>
            <person name="Chaudhuri R.R."/>
            <person name="La Ragione R."/>
            <person name="Hildebrand F."/>
            <person name="Pallen M.J."/>
        </authorList>
    </citation>
    <scope>NUCLEOTIDE SEQUENCE</scope>
    <source>
        <strain evidence="1">CHK184-20233</strain>
    </source>
</reference>
<dbReference type="Proteomes" id="UP000824232">
    <property type="component" value="Unassembled WGS sequence"/>
</dbReference>
<proteinExistence type="predicted"/>
<organism evidence="1 2">
    <name type="scientific">Candidatus Onthousia excrementipullorum</name>
    <dbReference type="NCBI Taxonomy" id="2840884"/>
    <lineage>
        <taxon>Bacteria</taxon>
        <taxon>Bacillati</taxon>
        <taxon>Bacillota</taxon>
        <taxon>Bacilli</taxon>
        <taxon>Candidatus Onthousia</taxon>
    </lineage>
</organism>
<gene>
    <name evidence="1" type="ORF">IAB38_03905</name>
</gene>
<protein>
    <submittedName>
        <fullName evidence="1">Uncharacterized protein</fullName>
    </submittedName>
</protein>